<feature type="transmembrane region" description="Helical" evidence="10">
    <location>
        <begin position="28"/>
        <end position="50"/>
    </location>
</feature>
<dbReference type="InterPro" id="IPR045324">
    <property type="entry name" value="Small_multidrug_res"/>
</dbReference>
<dbReference type="GO" id="GO:0022857">
    <property type="term" value="F:transmembrane transporter activity"/>
    <property type="evidence" value="ECO:0007669"/>
    <property type="project" value="InterPro"/>
</dbReference>
<keyword evidence="5 10" id="KW-1133">Transmembrane helix</keyword>
<keyword evidence="4 9" id="KW-0812">Transmembrane</keyword>
<evidence type="ECO:0000256" key="6">
    <source>
        <dbReference type="ARBA" id="ARBA00023136"/>
    </source>
</evidence>
<protein>
    <recommendedName>
        <fullName evidence="8">Guanidinium exporter</fullName>
    </recommendedName>
</protein>
<evidence type="ECO:0000256" key="7">
    <source>
        <dbReference type="ARBA" id="ARBA00038151"/>
    </source>
</evidence>
<evidence type="ECO:0000256" key="10">
    <source>
        <dbReference type="SAM" id="Phobius"/>
    </source>
</evidence>
<dbReference type="PANTHER" id="PTHR30561">
    <property type="entry name" value="SMR FAMILY PROTON-DEPENDENT DRUG EFFLUX TRANSPORTER SUGE"/>
    <property type="match status" value="1"/>
</dbReference>
<evidence type="ECO:0000256" key="4">
    <source>
        <dbReference type="ARBA" id="ARBA00022692"/>
    </source>
</evidence>
<dbReference type="OrthoDB" id="9808638at2"/>
<dbReference type="InterPro" id="IPR037185">
    <property type="entry name" value="EmrE-like"/>
</dbReference>
<evidence type="ECO:0000256" key="9">
    <source>
        <dbReference type="RuleBase" id="RU003942"/>
    </source>
</evidence>
<evidence type="ECO:0000256" key="3">
    <source>
        <dbReference type="ARBA" id="ARBA00022475"/>
    </source>
</evidence>
<dbReference type="PANTHER" id="PTHR30561:SF0">
    <property type="entry name" value="GUANIDINIUM EXPORTER"/>
    <property type="match status" value="1"/>
</dbReference>
<evidence type="ECO:0000313" key="12">
    <source>
        <dbReference type="Proteomes" id="UP000284407"/>
    </source>
</evidence>
<evidence type="ECO:0000256" key="1">
    <source>
        <dbReference type="ARBA" id="ARBA00004651"/>
    </source>
</evidence>
<feature type="transmembrane region" description="Helical" evidence="10">
    <location>
        <begin position="62"/>
        <end position="80"/>
    </location>
</feature>
<dbReference type="FunFam" id="1.10.3730.20:FF:000001">
    <property type="entry name" value="Quaternary ammonium compound resistance transporter SugE"/>
    <property type="match status" value="1"/>
</dbReference>
<dbReference type="GO" id="GO:0005886">
    <property type="term" value="C:plasma membrane"/>
    <property type="evidence" value="ECO:0007669"/>
    <property type="project" value="UniProtKB-SubCell"/>
</dbReference>
<keyword evidence="3" id="KW-1003">Cell membrane</keyword>
<comment type="subcellular location">
    <subcellularLocation>
        <location evidence="1 9">Cell membrane</location>
        <topology evidence="1 9">Multi-pass membrane protein</topology>
    </subcellularLocation>
</comment>
<dbReference type="RefSeq" id="WP_025063623.1">
    <property type="nucleotide sequence ID" value="NZ_RAQK01000001.1"/>
</dbReference>
<dbReference type="Proteomes" id="UP000284407">
    <property type="component" value="Unassembled WGS sequence"/>
</dbReference>
<evidence type="ECO:0000256" key="8">
    <source>
        <dbReference type="ARBA" id="ARBA00039168"/>
    </source>
</evidence>
<name>A0A420DRB2_9RHOB</name>
<dbReference type="AlphaFoldDB" id="A0A420DRB2"/>
<evidence type="ECO:0000256" key="2">
    <source>
        <dbReference type="ARBA" id="ARBA00022448"/>
    </source>
</evidence>
<keyword evidence="2" id="KW-0813">Transport</keyword>
<evidence type="ECO:0000313" key="11">
    <source>
        <dbReference type="EMBL" id="RKE96689.1"/>
    </source>
</evidence>
<evidence type="ECO:0000256" key="5">
    <source>
        <dbReference type="ARBA" id="ARBA00022989"/>
    </source>
</evidence>
<dbReference type="InterPro" id="IPR000390">
    <property type="entry name" value="Small_drug/metabolite_transptr"/>
</dbReference>
<dbReference type="EMBL" id="RAQK01000001">
    <property type="protein sequence ID" value="RKE96689.1"/>
    <property type="molecule type" value="Genomic_DNA"/>
</dbReference>
<organism evidence="11 12">
    <name type="scientific">Sulfitobacter guttiformis</name>
    <dbReference type="NCBI Taxonomy" id="74349"/>
    <lineage>
        <taxon>Bacteria</taxon>
        <taxon>Pseudomonadati</taxon>
        <taxon>Pseudomonadota</taxon>
        <taxon>Alphaproteobacteria</taxon>
        <taxon>Rhodobacterales</taxon>
        <taxon>Roseobacteraceae</taxon>
        <taxon>Sulfitobacter</taxon>
    </lineage>
</organism>
<dbReference type="GO" id="GO:1990961">
    <property type="term" value="P:xenobiotic detoxification by transmembrane export across the plasma membrane"/>
    <property type="evidence" value="ECO:0007669"/>
    <property type="project" value="UniProtKB-ARBA"/>
</dbReference>
<reference evidence="11 12" key="1">
    <citation type="submission" date="2018-09" db="EMBL/GenBank/DDBJ databases">
        <title>Genomic Encyclopedia of Archaeal and Bacterial Type Strains, Phase II (KMG-II): from individual species to whole genera.</title>
        <authorList>
            <person name="Goeker M."/>
        </authorList>
    </citation>
    <scope>NUCLEOTIDE SEQUENCE [LARGE SCALE GENOMIC DNA]</scope>
    <source>
        <strain evidence="11 12">DSM 11458</strain>
    </source>
</reference>
<proteinExistence type="inferred from homology"/>
<accession>A0A420DRB2</accession>
<comment type="similarity">
    <text evidence="7">Belongs to the drug/metabolite transporter (DMT) superfamily. Small multidrug resistance (SMR) (TC 2.A.7.1) family. Gdx/SugE subfamily.</text>
</comment>
<keyword evidence="12" id="KW-1185">Reference proteome</keyword>
<dbReference type="SUPFAM" id="SSF103481">
    <property type="entry name" value="Multidrug resistance efflux transporter EmrE"/>
    <property type="match status" value="1"/>
</dbReference>
<gene>
    <name evidence="11" type="ORF">C8N30_1257</name>
</gene>
<keyword evidence="6 10" id="KW-0472">Membrane</keyword>
<dbReference type="Pfam" id="PF00893">
    <property type="entry name" value="Multi_Drug_Res"/>
    <property type="match status" value="1"/>
</dbReference>
<dbReference type="Gene3D" id="1.10.3730.20">
    <property type="match status" value="1"/>
</dbReference>
<sequence length="104" mass="10436">MNPWILLIIAGLLEVVWASALKASNGFTILGPSLLTGIAAFVSFGLLGLAMKELPLGTAYGVWVGIGAIGAAIAGIVMFGDAATPLRFAGIALVTAGIIALKLA</sequence>
<comment type="caution">
    <text evidence="11">The sequence shown here is derived from an EMBL/GenBank/DDBJ whole genome shotgun (WGS) entry which is preliminary data.</text>
</comment>